<dbReference type="RefSeq" id="WP_187334070.1">
    <property type="nucleotide sequence ID" value="NZ_CP060490.1"/>
</dbReference>
<organism evidence="1 2">
    <name type="scientific">Oscillibacter hominis</name>
    <dbReference type="NCBI Taxonomy" id="2763056"/>
    <lineage>
        <taxon>Bacteria</taxon>
        <taxon>Bacillati</taxon>
        <taxon>Bacillota</taxon>
        <taxon>Clostridia</taxon>
        <taxon>Eubacteriales</taxon>
        <taxon>Oscillospiraceae</taxon>
        <taxon>Oscillibacter</taxon>
    </lineage>
</organism>
<proteinExistence type="predicted"/>
<evidence type="ECO:0000313" key="1">
    <source>
        <dbReference type="EMBL" id="QNL45642.1"/>
    </source>
</evidence>
<accession>A0A7G9B7W1</accession>
<gene>
    <name evidence="1" type="ORF">H8790_06485</name>
</gene>
<dbReference type="EMBL" id="CP060490">
    <property type="protein sequence ID" value="QNL45642.1"/>
    <property type="molecule type" value="Genomic_DNA"/>
</dbReference>
<sequence>MRLGEERRRICFHCANIYESKETDWLCCPKCGYRVSSRRYHLIVDRAREAVDYGYQYRLKYEEDFAAEGAITKHYALTPFNEFLTFVAVAAASGIVGNLSTDLVKRAVGKVREALRREEKGETGGKLTALLDDPEKMKQFMDYIDAYFTCFEEIEPHVRAAIYEEMIVDRISPTMTDRLMKAYPQLKVEQAQEISPFTQEEIFRMMIEARRDLSQRPGLKPSLFEGFWEGVEPESEQNRDTE</sequence>
<keyword evidence="2" id="KW-1185">Reference proteome</keyword>
<dbReference type="Proteomes" id="UP000515960">
    <property type="component" value="Chromosome"/>
</dbReference>
<dbReference type="KEGG" id="ohi:H8790_06485"/>
<dbReference type="AlphaFoldDB" id="A0A7G9B7W1"/>
<protein>
    <submittedName>
        <fullName evidence="1">Uncharacterized protein</fullName>
    </submittedName>
</protein>
<evidence type="ECO:0000313" key="2">
    <source>
        <dbReference type="Proteomes" id="UP000515960"/>
    </source>
</evidence>
<name>A0A7G9B7W1_9FIRM</name>
<reference evidence="1 2" key="1">
    <citation type="submission" date="2020-08" db="EMBL/GenBank/DDBJ databases">
        <authorList>
            <person name="Liu C."/>
            <person name="Sun Q."/>
        </authorList>
    </citation>
    <scope>NUCLEOTIDE SEQUENCE [LARGE SCALE GENOMIC DNA]</scope>
    <source>
        <strain evidence="1 2">NSJ-62</strain>
    </source>
</reference>